<keyword evidence="2" id="KW-1133">Transmembrane helix</keyword>
<evidence type="ECO:0008006" key="5">
    <source>
        <dbReference type="Google" id="ProtNLM"/>
    </source>
</evidence>
<keyword evidence="2" id="KW-0812">Transmembrane</keyword>
<dbReference type="eggNOG" id="KOG2632">
    <property type="taxonomic scope" value="Eukaryota"/>
</dbReference>
<evidence type="ECO:0000256" key="1">
    <source>
        <dbReference type="SAM" id="MobiDB-lite"/>
    </source>
</evidence>
<reference evidence="3 4" key="1">
    <citation type="journal article" date="2011" name="Proc. Natl. Acad. Sci. U.S.A.">
        <title>Evolutionary erosion of yeast sex chromosomes by mating-type switching accidents.</title>
        <authorList>
            <person name="Gordon J.L."/>
            <person name="Armisen D."/>
            <person name="Proux-Wera E."/>
            <person name="Oheigeartaigh S.S."/>
            <person name="Byrne K.P."/>
            <person name="Wolfe K.H."/>
        </authorList>
    </citation>
    <scope>NUCLEOTIDE SEQUENCE [LARGE SCALE GENOMIC DNA]</scope>
    <source>
        <strain evidence="4">ATCC 22294 / BCRC 22015 / CBS 2517 / CECT 1963 / NBRC 1671 / NRRL Y-8276</strain>
    </source>
</reference>
<dbReference type="Proteomes" id="UP000005220">
    <property type="component" value="Chromosome 6"/>
</dbReference>
<dbReference type="STRING" id="1071382.H2AWF3"/>
<evidence type="ECO:0000313" key="3">
    <source>
        <dbReference type="EMBL" id="CCF58703.1"/>
    </source>
</evidence>
<dbReference type="RefSeq" id="XP_003957838.1">
    <property type="nucleotide sequence ID" value="XM_003957789.1"/>
</dbReference>
<keyword evidence="4" id="KW-1185">Reference proteome</keyword>
<accession>H2AWF3</accession>
<evidence type="ECO:0000313" key="4">
    <source>
        <dbReference type="Proteomes" id="UP000005220"/>
    </source>
</evidence>
<feature type="transmembrane region" description="Helical" evidence="2">
    <location>
        <begin position="51"/>
        <end position="72"/>
    </location>
</feature>
<name>H2AWF3_KAZAF</name>
<feature type="region of interest" description="Disordered" evidence="1">
    <location>
        <begin position="193"/>
        <end position="218"/>
    </location>
</feature>
<proteinExistence type="predicted"/>
<dbReference type="KEGG" id="kaf:KAFR_0F01070"/>
<evidence type="ECO:0000256" key="2">
    <source>
        <dbReference type="SAM" id="Phobius"/>
    </source>
</evidence>
<dbReference type="GeneID" id="13884171"/>
<dbReference type="EMBL" id="HE650826">
    <property type="protein sequence ID" value="CCF58703.1"/>
    <property type="molecule type" value="Genomic_DNA"/>
</dbReference>
<gene>
    <name evidence="3" type="primary">KAFR0F01070</name>
    <name evidence="3" type="ORF">KAFR_0F01070</name>
</gene>
<organism evidence="3 4">
    <name type="scientific">Kazachstania africana (strain ATCC 22294 / BCRC 22015 / CBS 2517 / CECT 1963 / NBRC 1671 / NRRL Y-8276)</name>
    <name type="common">Yeast</name>
    <name type="synonym">Kluyveromyces africanus</name>
    <dbReference type="NCBI Taxonomy" id="1071382"/>
    <lineage>
        <taxon>Eukaryota</taxon>
        <taxon>Fungi</taxon>
        <taxon>Dikarya</taxon>
        <taxon>Ascomycota</taxon>
        <taxon>Saccharomycotina</taxon>
        <taxon>Saccharomycetes</taxon>
        <taxon>Saccharomycetales</taxon>
        <taxon>Saccharomycetaceae</taxon>
        <taxon>Kazachstania</taxon>
    </lineage>
</organism>
<dbReference type="InParanoid" id="H2AWF3"/>
<dbReference type="AlphaFoldDB" id="H2AWF3"/>
<dbReference type="HOGENOM" id="CLU_1267066_0_0_1"/>
<feature type="transmembrane region" description="Helical" evidence="2">
    <location>
        <begin position="132"/>
        <end position="148"/>
    </location>
</feature>
<dbReference type="FunCoup" id="H2AWF3">
    <property type="interactions" value="94"/>
</dbReference>
<sequence>MIDESILLRQNLQIFLYPFAPQSRDWFVIELLLLLGPLSHFEKSYGTIHTMFFMVLTAFMIGASYSVVGLFFPTSTTLSGPYYWVYFLLGYYTSATEQKIPFFKTRIKFNVTFLEVVGFILCKIYIMHDMSLSTILLHLCAGFVVANYKDILDYFVLYPDTINRIEDKLLPERPDFLPYGIVYTREREIDRMVNPHRPGSGSPSPLPRFVNEKIQTKK</sequence>
<protein>
    <recommendedName>
        <fullName evidence="5">Derlin</fullName>
    </recommendedName>
</protein>
<keyword evidence="2" id="KW-0472">Membrane</keyword>